<dbReference type="Proteomes" id="UP000598997">
    <property type="component" value="Unassembled WGS sequence"/>
</dbReference>
<keyword evidence="1" id="KW-0472">Membrane</keyword>
<evidence type="ECO:0000313" key="3">
    <source>
        <dbReference type="Proteomes" id="UP000598997"/>
    </source>
</evidence>
<dbReference type="OrthoDB" id="21828at2"/>
<comment type="caution">
    <text evidence="2">The sequence shown here is derived from an EMBL/GenBank/DDBJ whole genome shotgun (WGS) entry which is preliminary data.</text>
</comment>
<dbReference type="RefSeq" id="WP_066763356.1">
    <property type="nucleotide sequence ID" value="NZ_BMIO01000003.1"/>
</dbReference>
<keyword evidence="1" id="KW-0812">Transmembrane</keyword>
<proteinExistence type="predicted"/>
<protein>
    <submittedName>
        <fullName evidence="2">Uncharacterized protein</fullName>
    </submittedName>
</protein>
<organism evidence="2 3">
    <name type="scientific">Croceicoccus pelagius</name>
    <dbReference type="NCBI Taxonomy" id="1703341"/>
    <lineage>
        <taxon>Bacteria</taxon>
        <taxon>Pseudomonadati</taxon>
        <taxon>Pseudomonadota</taxon>
        <taxon>Alphaproteobacteria</taxon>
        <taxon>Sphingomonadales</taxon>
        <taxon>Erythrobacteraceae</taxon>
        <taxon>Croceicoccus</taxon>
    </lineage>
</organism>
<feature type="transmembrane region" description="Helical" evidence="1">
    <location>
        <begin position="64"/>
        <end position="85"/>
    </location>
</feature>
<feature type="transmembrane region" description="Helical" evidence="1">
    <location>
        <begin position="35"/>
        <end position="57"/>
    </location>
</feature>
<name>A0A916YCV9_9SPHN</name>
<sequence>MGSLSAAQVLVFLYATVTQVVGVSFLVKTRAFTHVGWTIATIAVLISSFFALSWLLANGAKLNILLPILAATVPLASIMVGVFFYGEPASWLKLSLLIGACALIGLAAAFG</sequence>
<dbReference type="EMBL" id="BMIO01000003">
    <property type="protein sequence ID" value="GGD39730.1"/>
    <property type="molecule type" value="Genomic_DNA"/>
</dbReference>
<reference evidence="2 3" key="1">
    <citation type="journal article" date="2014" name="Int. J. Syst. Evol. Microbiol.">
        <title>Complete genome sequence of Corynebacterium casei LMG S-19264T (=DSM 44701T), isolated from a smear-ripened cheese.</title>
        <authorList>
            <consortium name="US DOE Joint Genome Institute (JGI-PGF)"/>
            <person name="Walter F."/>
            <person name="Albersmeier A."/>
            <person name="Kalinowski J."/>
            <person name="Ruckert C."/>
        </authorList>
    </citation>
    <scope>NUCLEOTIDE SEQUENCE [LARGE SCALE GENOMIC DNA]</scope>
    <source>
        <strain evidence="2 3">CGMCC 1.15358</strain>
    </source>
</reference>
<keyword evidence="3" id="KW-1185">Reference proteome</keyword>
<evidence type="ECO:0000313" key="2">
    <source>
        <dbReference type="EMBL" id="GGD39730.1"/>
    </source>
</evidence>
<dbReference type="Gene3D" id="1.10.3730.20">
    <property type="match status" value="1"/>
</dbReference>
<keyword evidence="1" id="KW-1133">Transmembrane helix</keyword>
<accession>A0A916YCV9</accession>
<gene>
    <name evidence="2" type="ORF">GCM10010989_12350</name>
</gene>
<dbReference type="AlphaFoldDB" id="A0A916YCV9"/>
<feature type="transmembrane region" description="Helical" evidence="1">
    <location>
        <begin position="91"/>
        <end position="110"/>
    </location>
</feature>
<evidence type="ECO:0000256" key="1">
    <source>
        <dbReference type="SAM" id="Phobius"/>
    </source>
</evidence>